<proteinExistence type="predicted"/>
<evidence type="ECO:0000313" key="2">
    <source>
        <dbReference type="Proteomes" id="UP001054837"/>
    </source>
</evidence>
<sequence length="110" mass="12659">MKLRAAENRDFSFNSFLKTSCLQTNEWEGDASDFQPLRSTGEFCGRPGAVVCFRPGGEVRRQVMPGLFSVCQKARYQWKSINLYKHDVLKMPYIARCDGLFVTQRCCHII</sequence>
<dbReference type="Proteomes" id="UP001054837">
    <property type="component" value="Unassembled WGS sequence"/>
</dbReference>
<comment type="caution">
    <text evidence="1">The sequence shown here is derived from an EMBL/GenBank/DDBJ whole genome shotgun (WGS) entry which is preliminary data.</text>
</comment>
<evidence type="ECO:0000313" key="1">
    <source>
        <dbReference type="EMBL" id="GIY43318.1"/>
    </source>
</evidence>
<accession>A0AAV4T9Q8</accession>
<gene>
    <name evidence="1" type="ORF">CDAR_307211</name>
</gene>
<name>A0AAV4T9Q8_9ARAC</name>
<organism evidence="1 2">
    <name type="scientific">Caerostris darwini</name>
    <dbReference type="NCBI Taxonomy" id="1538125"/>
    <lineage>
        <taxon>Eukaryota</taxon>
        <taxon>Metazoa</taxon>
        <taxon>Ecdysozoa</taxon>
        <taxon>Arthropoda</taxon>
        <taxon>Chelicerata</taxon>
        <taxon>Arachnida</taxon>
        <taxon>Araneae</taxon>
        <taxon>Araneomorphae</taxon>
        <taxon>Entelegynae</taxon>
        <taxon>Araneoidea</taxon>
        <taxon>Araneidae</taxon>
        <taxon>Caerostris</taxon>
    </lineage>
</organism>
<keyword evidence="2" id="KW-1185">Reference proteome</keyword>
<reference evidence="1 2" key="1">
    <citation type="submission" date="2021-06" db="EMBL/GenBank/DDBJ databases">
        <title>Caerostris darwini draft genome.</title>
        <authorList>
            <person name="Kono N."/>
            <person name="Arakawa K."/>
        </authorList>
    </citation>
    <scope>NUCLEOTIDE SEQUENCE [LARGE SCALE GENOMIC DNA]</scope>
</reference>
<dbReference type="EMBL" id="BPLQ01009327">
    <property type="protein sequence ID" value="GIY43318.1"/>
    <property type="molecule type" value="Genomic_DNA"/>
</dbReference>
<protein>
    <submittedName>
        <fullName evidence="1">Uncharacterized protein</fullName>
    </submittedName>
</protein>
<dbReference type="AlphaFoldDB" id="A0AAV4T9Q8"/>